<keyword evidence="1 2" id="KW-0732">Signal</keyword>
<organism evidence="3 4">
    <name type="scientific">Actinacidiphila acididurans</name>
    <dbReference type="NCBI Taxonomy" id="2784346"/>
    <lineage>
        <taxon>Bacteria</taxon>
        <taxon>Bacillati</taxon>
        <taxon>Actinomycetota</taxon>
        <taxon>Actinomycetes</taxon>
        <taxon>Kitasatosporales</taxon>
        <taxon>Streptomycetaceae</taxon>
        <taxon>Actinacidiphila</taxon>
    </lineage>
</organism>
<protein>
    <submittedName>
        <fullName evidence="3">VCBS repeat-containing protein</fullName>
    </submittedName>
</protein>
<evidence type="ECO:0000313" key="3">
    <source>
        <dbReference type="EMBL" id="MBM9508906.1"/>
    </source>
</evidence>
<comment type="caution">
    <text evidence="3">The sequence shown here is derived from an EMBL/GenBank/DDBJ whole genome shotgun (WGS) entry which is preliminary data.</text>
</comment>
<accession>A0ABS2U132</accession>
<evidence type="ECO:0000313" key="4">
    <source>
        <dbReference type="Proteomes" id="UP000749040"/>
    </source>
</evidence>
<dbReference type="EMBL" id="JADKYB010000021">
    <property type="protein sequence ID" value="MBM9508906.1"/>
    <property type="molecule type" value="Genomic_DNA"/>
</dbReference>
<evidence type="ECO:0000256" key="2">
    <source>
        <dbReference type="SAM" id="SignalP"/>
    </source>
</evidence>
<dbReference type="Proteomes" id="UP000749040">
    <property type="component" value="Unassembled WGS sequence"/>
</dbReference>
<reference evidence="3 4" key="1">
    <citation type="submission" date="2021-01" db="EMBL/GenBank/DDBJ databases">
        <title>Streptomyces acididurans sp. nov., isolated from a peat swamp forest soil.</title>
        <authorList>
            <person name="Chantavorakit T."/>
            <person name="Duangmal K."/>
        </authorList>
    </citation>
    <scope>NUCLEOTIDE SEQUENCE [LARGE SCALE GENOMIC DNA]</scope>
    <source>
        <strain evidence="3 4">KK5PA1</strain>
    </source>
</reference>
<dbReference type="InterPro" id="IPR013517">
    <property type="entry name" value="FG-GAP"/>
</dbReference>
<dbReference type="Gene3D" id="2.130.10.130">
    <property type="entry name" value="Integrin alpha, N-terminal"/>
    <property type="match status" value="1"/>
</dbReference>
<dbReference type="InterPro" id="IPR028994">
    <property type="entry name" value="Integrin_alpha_N"/>
</dbReference>
<name>A0ABS2U132_9ACTN</name>
<evidence type="ECO:0000256" key="1">
    <source>
        <dbReference type="ARBA" id="ARBA00022729"/>
    </source>
</evidence>
<dbReference type="SUPFAM" id="SSF69322">
    <property type="entry name" value="Tricorn protease domain 2"/>
    <property type="match status" value="1"/>
</dbReference>
<gene>
    <name evidence="3" type="ORF">ITX44_31025</name>
</gene>
<feature type="chain" id="PRO_5046777619" evidence="2">
    <location>
        <begin position="35"/>
        <end position="1043"/>
    </location>
</feature>
<dbReference type="RefSeq" id="WP_205361377.1">
    <property type="nucleotide sequence ID" value="NZ_JADKYB010000021.1"/>
</dbReference>
<feature type="signal peptide" evidence="2">
    <location>
        <begin position="1"/>
        <end position="34"/>
    </location>
</feature>
<proteinExistence type="predicted"/>
<dbReference type="Pfam" id="PF13517">
    <property type="entry name" value="FG-GAP_3"/>
    <property type="match status" value="1"/>
</dbReference>
<sequence>MPRRALTRGITAATTTIVLGAGLVPAALLGTAHAASGGQAADVPAAQAAAPSAQDETVLPAAPRWEPRQEKLLTAGDTGYLATDEAGTTRWVDAATGAEGPSVPAPGLPNTGLKATLSGSAVTVTDLSTGTATATIAVPSGERYTDVFRSDAVLTTAQPVGGSMTLHLLRAGTDGGPATDQLVTGVPDGASYAGPAALGPDYAVIRLAVAGVTHTYLLDFAGASLREVFAGVPAAAVAHVIIGGTRVLGYQTGGPTAYTVRLDDPAATVEQTPFPAGSAADLNGTTPVPVGDQVLFLRQETTVLGSQPGLGGLAGKPLVSEPVGGGAVQTLLPDAESSYAVAPDGSVLVAGGTGPQDWAVRRVTAAPGADPQLAVVRPLAPVPARIFGLAYSAGKLVYASDATSAPQLRARTVAPDGTVTDPVTLWNSAPSLAACATGVLCAPMSGLGNGSVAWTQPGTDFVQSPVPGSANTMYVGESGATDNAVSDASGDYVLVTSPAKGKQWVIDLRQGSGGDVAVSRTTSAAALWGRILWVPGAAGKGSVRPYDLVSHTFGTTFQTPATCASFTELQADGRWLYWSCGGTAGIYDWSAGRNIPVPAGPGPALLGDGFLVRHSSGTLTLTDFHTGTAVSSTLAAVPAGGLADDRGVTWTVDKYGGGVAYADADGNVHLLPLASVPRQGVSVLRATTRGGALGAAGASYVPFSGEWVFSRPVGAWTLSFTNAVGQVVATRTGTGAAGGTTVTSSWDLTAGPGRYVPGGRYGWKLTAQPLDGQGAAAVSSGTVTLTGGPARHDWTGDARGDLLGLTSAGHLDLRAGTSSGGPATSGPTGTGWGTFTTFVPFGDLNQDRVDDLLVRDSAGRLWLFPGRRGSSFTPSQPHVQVGSGFQGYNLLTSAGDLTGDGRDDLVARDTSGNLYLYADNGAEGFAPRVLIGTGYQIYSLLFGAPGATSGGSPGGLWARDKAGVLWRYTVASAGHLSSRVRIGSGWTMYNTVLSPGDLTGDGLADLLARDPSGVLWRYAVASNGNLSSRVRVGTGYGAYRVLL</sequence>
<dbReference type="SUPFAM" id="SSF69318">
    <property type="entry name" value="Integrin alpha N-terminal domain"/>
    <property type="match status" value="1"/>
</dbReference>
<keyword evidence="4" id="KW-1185">Reference proteome</keyword>